<evidence type="ECO:0000259" key="5">
    <source>
        <dbReference type="Pfam" id="PF00394"/>
    </source>
</evidence>
<dbReference type="GO" id="GO:0005507">
    <property type="term" value="F:copper ion binding"/>
    <property type="evidence" value="ECO:0007669"/>
    <property type="project" value="InterPro"/>
</dbReference>
<evidence type="ECO:0000256" key="3">
    <source>
        <dbReference type="ARBA" id="ARBA00023002"/>
    </source>
</evidence>
<dbReference type="NCBIfam" id="TIGR01409">
    <property type="entry name" value="TAT_signal_seq"/>
    <property type="match status" value="1"/>
</dbReference>
<keyword evidence="1" id="KW-0479">Metal-binding</keyword>
<evidence type="ECO:0000256" key="1">
    <source>
        <dbReference type="ARBA" id="ARBA00022723"/>
    </source>
</evidence>
<dbReference type="Proteomes" id="UP000253940">
    <property type="component" value="Chromosome"/>
</dbReference>
<dbReference type="CDD" id="cd13848">
    <property type="entry name" value="CuRO_1_CopA"/>
    <property type="match status" value="1"/>
</dbReference>
<proteinExistence type="predicted"/>
<dbReference type="InterPro" id="IPR006311">
    <property type="entry name" value="TAT_signal"/>
</dbReference>
<dbReference type="InterPro" id="IPR034279">
    <property type="entry name" value="CuRO_3_CopA"/>
</dbReference>
<organism evidence="8 9">
    <name type="scientific">Aquirhabdus parva</name>
    <dbReference type="NCBI Taxonomy" id="2283318"/>
    <lineage>
        <taxon>Bacteria</taxon>
        <taxon>Pseudomonadati</taxon>
        <taxon>Pseudomonadota</taxon>
        <taxon>Gammaproteobacteria</taxon>
        <taxon>Moraxellales</taxon>
        <taxon>Moraxellaceae</taxon>
        <taxon>Aquirhabdus</taxon>
    </lineage>
</organism>
<evidence type="ECO:0000256" key="4">
    <source>
        <dbReference type="ARBA" id="ARBA00023008"/>
    </source>
</evidence>
<keyword evidence="3" id="KW-0560">Oxidoreductase</keyword>
<feature type="domain" description="Plastocyanin-like" evidence="6">
    <location>
        <begin position="437"/>
        <end position="554"/>
    </location>
</feature>
<gene>
    <name evidence="8" type="ORF">HYN46_14560</name>
</gene>
<evidence type="ECO:0000313" key="9">
    <source>
        <dbReference type="Proteomes" id="UP000253940"/>
    </source>
</evidence>
<dbReference type="InterPro" id="IPR011706">
    <property type="entry name" value="Cu-oxidase_C"/>
</dbReference>
<reference evidence="8 9" key="1">
    <citation type="submission" date="2018-07" db="EMBL/GenBank/DDBJ databases">
        <title>Genome sequencing of Moraxellaceae gen. HYN0046.</title>
        <authorList>
            <person name="Kim M."/>
            <person name="Yi H."/>
        </authorList>
    </citation>
    <scope>NUCLEOTIDE SEQUENCE [LARGE SCALE GENOMIC DNA]</scope>
    <source>
        <strain evidence="8 9">HYN0046</strain>
    </source>
</reference>
<feature type="domain" description="Plastocyanin-like" evidence="5">
    <location>
        <begin position="172"/>
        <end position="334"/>
    </location>
</feature>
<dbReference type="RefSeq" id="WP_114900061.1">
    <property type="nucleotide sequence ID" value="NZ_CP031222.1"/>
</dbReference>
<dbReference type="Pfam" id="PF07731">
    <property type="entry name" value="Cu-oxidase_2"/>
    <property type="match status" value="1"/>
</dbReference>
<dbReference type="CDD" id="cd13896">
    <property type="entry name" value="CuRO_3_CopA"/>
    <property type="match status" value="1"/>
</dbReference>
<dbReference type="OrthoDB" id="9757546at2"/>
<dbReference type="InterPro" id="IPR019546">
    <property type="entry name" value="TAT_signal_bac_arc"/>
</dbReference>
<feature type="domain" description="Plastocyanin-like" evidence="7">
    <location>
        <begin position="52"/>
        <end position="163"/>
    </location>
</feature>
<dbReference type="CDD" id="cd13874">
    <property type="entry name" value="CuRO_2_CopA"/>
    <property type="match status" value="1"/>
</dbReference>
<dbReference type="InterPro" id="IPR008972">
    <property type="entry name" value="Cupredoxin"/>
</dbReference>
<accession>A0A345P9J4</accession>
<dbReference type="InterPro" id="IPR034284">
    <property type="entry name" value="CuRO_1_CopA"/>
</dbReference>
<keyword evidence="2" id="KW-0732">Signal</keyword>
<dbReference type="SUPFAM" id="SSF49503">
    <property type="entry name" value="Cupredoxins"/>
    <property type="match status" value="3"/>
</dbReference>
<protein>
    <submittedName>
        <fullName evidence="8">Copper resistance system multicopper oxidase</fullName>
    </submittedName>
</protein>
<dbReference type="KEGG" id="mbah:HYN46_14560"/>
<dbReference type="PROSITE" id="PS51318">
    <property type="entry name" value="TAT"/>
    <property type="match status" value="1"/>
</dbReference>
<dbReference type="InterPro" id="IPR034282">
    <property type="entry name" value="CuRO_2_CopA"/>
</dbReference>
<dbReference type="InterPro" id="IPR002355">
    <property type="entry name" value="Cu_oxidase_Cu_BS"/>
</dbReference>
<dbReference type="Pfam" id="PF07732">
    <property type="entry name" value="Cu-oxidase_3"/>
    <property type="match status" value="1"/>
</dbReference>
<name>A0A345P9J4_9GAMM</name>
<dbReference type="GO" id="GO:0042597">
    <property type="term" value="C:periplasmic space"/>
    <property type="evidence" value="ECO:0007669"/>
    <property type="project" value="InterPro"/>
</dbReference>
<evidence type="ECO:0000313" key="8">
    <source>
        <dbReference type="EMBL" id="AXI03953.1"/>
    </source>
</evidence>
<keyword evidence="4" id="KW-0186">Copper</keyword>
<sequence>MSHQLSRRQFVQGVAVTGIAVSTGVWAKSERAAALIGDVPHLQGNSFDLIVDEASVNYTGKTRMATVVNGSLPAPILHFKEGETVTIRVTNRLNEPTSIHWHGLLLPYQMDGVPGISFEGIPPNTTFTYQFPILQSGTYWYHSHSGFQEQTGLMGAIVIEPREGETIKVDRDHVILLSDWTDADPMGLISKLKMESGFDNYQQPTAVQFFADVRKHGWSKAVADRKMWNQMRMMPTDFTDLSAHTYTYLMNGSNPASNWTGLFKRGDKVRLRFINGSAQTIFDIRIPGLKLTVIGSDGQLVDPVTVDEFRIGVAETYDVLVEPAEDAYTIFAQNIDRSGYACGTLAVRAGLKAPIPALDKIQWLSHADMMGDMWGSATSNKAMARHASTEYGSSTDMHVDMPRTNLDDAGVNLRGNGRRVLTYADLHSIGLAKSEQIEPTREIEMHLTGNMERYIWGFDGLTFHESKPVRLGKGERVRISLVNDTMMNHPMHLHGMWSDLRAPSGDFQVRKHTIIVQPAQKISFDVTGEAGRWAWHCHLLYHMESGMFREVVVD</sequence>
<evidence type="ECO:0000259" key="6">
    <source>
        <dbReference type="Pfam" id="PF07731"/>
    </source>
</evidence>
<dbReference type="PANTHER" id="PTHR11709:SF394">
    <property type="entry name" value="FI03373P-RELATED"/>
    <property type="match status" value="1"/>
</dbReference>
<dbReference type="EMBL" id="CP031222">
    <property type="protein sequence ID" value="AXI03953.1"/>
    <property type="molecule type" value="Genomic_DNA"/>
</dbReference>
<dbReference type="Pfam" id="PF00394">
    <property type="entry name" value="Cu-oxidase"/>
    <property type="match status" value="1"/>
</dbReference>
<dbReference type="InterPro" id="IPR033138">
    <property type="entry name" value="Cu_oxidase_CS"/>
</dbReference>
<dbReference type="Gene3D" id="2.60.40.420">
    <property type="entry name" value="Cupredoxins - blue copper proteins"/>
    <property type="match status" value="3"/>
</dbReference>
<dbReference type="PANTHER" id="PTHR11709">
    <property type="entry name" value="MULTI-COPPER OXIDASE"/>
    <property type="match status" value="1"/>
</dbReference>
<dbReference type="InterPro" id="IPR045087">
    <property type="entry name" value="Cu-oxidase_fam"/>
</dbReference>
<dbReference type="GO" id="GO:0016491">
    <property type="term" value="F:oxidoreductase activity"/>
    <property type="evidence" value="ECO:0007669"/>
    <property type="project" value="UniProtKB-KW"/>
</dbReference>
<dbReference type="AlphaFoldDB" id="A0A345P9J4"/>
<dbReference type="InterPro" id="IPR006376">
    <property type="entry name" value="Cu-R_CopA"/>
</dbReference>
<evidence type="ECO:0000259" key="7">
    <source>
        <dbReference type="Pfam" id="PF07732"/>
    </source>
</evidence>
<evidence type="ECO:0000256" key="2">
    <source>
        <dbReference type="ARBA" id="ARBA00022729"/>
    </source>
</evidence>
<dbReference type="PROSITE" id="PS00080">
    <property type="entry name" value="MULTICOPPER_OXIDASE2"/>
    <property type="match status" value="1"/>
</dbReference>
<keyword evidence="9" id="KW-1185">Reference proteome</keyword>
<dbReference type="PROSITE" id="PS00079">
    <property type="entry name" value="MULTICOPPER_OXIDASE1"/>
    <property type="match status" value="2"/>
</dbReference>
<dbReference type="NCBIfam" id="TIGR01480">
    <property type="entry name" value="copper_res_A"/>
    <property type="match status" value="1"/>
</dbReference>
<dbReference type="InterPro" id="IPR011707">
    <property type="entry name" value="Cu-oxidase-like_N"/>
</dbReference>
<dbReference type="InterPro" id="IPR001117">
    <property type="entry name" value="Cu-oxidase_2nd"/>
</dbReference>